<evidence type="ECO:0000313" key="2">
    <source>
        <dbReference type="Proteomes" id="UP001252875"/>
    </source>
</evidence>
<name>A0ABU3EUS6_9ENTE</name>
<keyword evidence="2" id="KW-1185">Reference proteome</keyword>
<reference evidence="1 2" key="1">
    <citation type="submission" date="2023-03" db="EMBL/GenBank/DDBJ databases">
        <authorList>
            <person name="Shen W."/>
            <person name="Cai J."/>
        </authorList>
    </citation>
    <scope>NUCLEOTIDE SEQUENCE [LARGE SCALE GENOMIC DNA]</scope>
    <source>
        <strain evidence="1 2">D6-4</strain>
    </source>
</reference>
<sequence length="45" mass="5295">MIKFQVASLTLYMNPELPKEMIQQIEEVNQLGFDQLLEDILPFVK</sequence>
<accession>A0ABU3EUS6</accession>
<organism evidence="1 2">
    <name type="scientific">Enterococcus hulanensis</name>
    <dbReference type="NCBI Taxonomy" id="2559929"/>
    <lineage>
        <taxon>Bacteria</taxon>
        <taxon>Bacillati</taxon>
        <taxon>Bacillota</taxon>
        <taxon>Bacilli</taxon>
        <taxon>Lactobacillales</taxon>
        <taxon>Enterococcaceae</taxon>
        <taxon>Enterococcus</taxon>
    </lineage>
</organism>
<comment type="caution">
    <text evidence="1">The sequence shown here is derived from an EMBL/GenBank/DDBJ whole genome shotgun (WGS) entry which is preliminary data.</text>
</comment>
<dbReference type="EMBL" id="JARPYI010000001">
    <property type="protein sequence ID" value="MDT2598604.1"/>
    <property type="molecule type" value="Genomic_DNA"/>
</dbReference>
<dbReference type="RefSeq" id="WP_311821127.1">
    <property type="nucleotide sequence ID" value="NZ_JARPYF010000001.1"/>
</dbReference>
<proteinExistence type="predicted"/>
<protein>
    <submittedName>
        <fullName evidence="1">Uncharacterized protein</fullName>
    </submittedName>
</protein>
<dbReference type="Proteomes" id="UP001252875">
    <property type="component" value="Unassembled WGS sequence"/>
</dbReference>
<evidence type="ECO:0000313" key="1">
    <source>
        <dbReference type="EMBL" id="MDT2598604.1"/>
    </source>
</evidence>
<gene>
    <name evidence="1" type="ORF">P7D85_02390</name>
</gene>